<keyword evidence="2" id="KW-1185">Reference proteome</keyword>
<accession>A0A8J2R4X7</accession>
<organism evidence="1 2">
    <name type="scientific">Danaus chrysippus</name>
    <name type="common">African queen</name>
    <dbReference type="NCBI Taxonomy" id="151541"/>
    <lineage>
        <taxon>Eukaryota</taxon>
        <taxon>Metazoa</taxon>
        <taxon>Ecdysozoa</taxon>
        <taxon>Arthropoda</taxon>
        <taxon>Hexapoda</taxon>
        <taxon>Insecta</taxon>
        <taxon>Pterygota</taxon>
        <taxon>Neoptera</taxon>
        <taxon>Endopterygota</taxon>
        <taxon>Lepidoptera</taxon>
        <taxon>Glossata</taxon>
        <taxon>Ditrysia</taxon>
        <taxon>Papilionoidea</taxon>
        <taxon>Nymphalidae</taxon>
        <taxon>Danainae</taxon>
        <taxon>Danaini</taxon>
        <taxon>Danaina</taxon>
        <taxon>Danaus</taxon>
        <taxon>Anosia</taxon>
    </lineage>
</organism>
<name>A0A8J2R4X7_9NEOP</name>
<reference evidence="1" key="1">
    <citation type="submission" date="2021-09" db="EMBL/GenBank/DDBJ databases">
        <authorList>
            <person name="Martin H S."/>
        </authorList>
    </citation>
    <scope>NUCLEOTIDE SEQUENCE</scope>
</reference>
<dbReference type="Proteomes" id="UP000789524">
    <property type="component" value="Unassembled WGS sequence"/>
</dbReference>
<sequence length="417" mass="48477">MVFTEFHNFPPACICIQMCIEQPTYCYPNGCLKRTENEKKCTGSQPVVDSINAKNREKPKSLLFLVESHKNFLDNINHDAEEKTIKTQPMEMSYKTNPFKELVLKYKKVPKLQMKYNLREQVKNMKYDKLKRDQIDVSKTRWPVNKHLLHGKKPIYGIRHYKKNNEKRKSKFLASMFPELASENNYAPKFYDKYLTKRENSDGVKVESLYLYKTENANSLETLIDSLIENTLDLGKNKHSSNISKLNDIDDITEINLMNMQEHKDQIKQDRDNNGKIISTKPINETIDTNKYMPNINMTDEKNYLEVIAFMSEEIDKQNKVSLDMMERVTGNTEGMDVWNNVSNLISATQMTTAMTEEVEIKTLSITDKNIIPTTPAKVETIRDVPSTTCRIVPIVKSPLKSKQRIVRKLRNKTNKV</sequence>
<gene>
    <name evidence="1" type="ORF">DCHRY22_LOCUS11974</name>
</gene>
<dbReference type="AlphaFoldDB" id="A0A8J2R4X7"/>
<evidence type="ECO:0000313" key="1">
    <source>
        <dbReference type="EMBL" id="CAG9576245.1"/>
    </source>
</evidence>
<dbReference type="OrthoDB" id="7175966at2759"/>
<dbReference type="EMBL" id="CAKASE010000074">
    <property type="protein sequence ID" value="CAG9576245.1"/>
    <property type="molecule type" value="Genomic_DNA"/>
</dbReference>
<evidence type="ECO:0000313" key="2">
    <source>
        <dbReference type="Proteomes" id="UP000789524"/>
    </source>
</evidence>
<proteinExistence type="predicted"/>
<protein>
    <submittedName>
        <fullName evidence="1">(African queen) hypothetical protein</fullName>
    </submittedName>
</protein>
<comment type="caution">
    <text evidence="1">The sequence shown here is derived from an EMBL/GenBank/DDBJ whole genome shotgun (WGS) entry which is preliminary data.</text>
</comment>